<proteinExistence type="predicted"/>
<dbReference type="Proteomes" id="UP000010411">
    <property type="component" value="Unassembled WGS sequence"/>
</dbReference>
<dbReference type="Pfam" id="PF09860">
    <property type="entry name" value="DUF2087"/>
    <property type="match status" value="1"/>
</dbReference>
<evidence type="ECO:0000313" key="4">
    <source>
        <dbReference type="Proteomes" id="UP000010411"/>
    </source>
</evidence>
<dbReference type="PATRIC" id="fig|698759.3.peg.911"/>
<sequence length="206" mass="22239">MTMTMASTEDHKPTEDQVGAEDRTGDEGQARAEDLPPSCRDLVGILAQTDRRDAFAALALGATTVAQVAERAKLRPAAAAVALQKLVDGRIAAYDADARAYRLIDDTFRLAVQAEVRISGRGGGDGAGAYFRKGRLTSIPGKAEIRSRVLAVVADSFDPGTSYSEAKVNAICGQWYDDWVSLRRALVDEGLLHRDESGTHYERRTA</sequence>
<keyword evidence="4" id="KW-1185">Reference proteome</keyword>
<feature type="domain" description="DUF2087" evidence="2">
    <location>
        <begin position="135"/>
        <end position="203"/>
    </location>
</feature>
<evidence type="ECO:0000259" key="2">
    <source>
        <dbReference type="Pfam" id="PF09860"/>
    </source>
</evidence>
<accession>L1L6X9</accession>
<comment type="caution">
    <text evidence="3">The sequence shown here is derived from an EMBL/GenBank/DDBJ whole genome shotgun (WGS) entry which is preliminary data.</text>
</comment>
<feature type="compositionally biased region" description="Basic and acidic residues" evidence="1">
    <location>
        <begin position="8"/>
        <end position="34"/>
    </location>
</feature>
<organism evidence="3 4">
    <name type="scientific">Streptomyces ipomoeae 91-03</name>
    <dbReference type="NCBI Taxonomy" id="698759"/>
    <lineage>
        <taxon>Bacteria</taxon>
        <taxon>Bacillati</taxon>
        <taxon>Actinomycetota</taxon>
        <taxon>Actinomycetes</taxon>
        <taxon>Kitasatosporales</taxon>
        <taxon>Streptomycetaceae</taxon>
        <taxon>Streptomyces</taxon>
    </lineage>
</organism>
<dbReference type="AlphaFoldDB" id="L1L6X9"/>
<protein>
    <recommendedName>
        <fullName evidence="2">DUF2087 domain-containing protein</fullName>
    </recommendedName>
</protein>
<dbReference type="InterPro" id="IPR018656">
    <property type="entry name" value="DUF2087"/>
</dbReference>
<name>L1L6X9_9ACTN</name>
<gene>
    <name evidence="3" type="ORF">STRIP9103_03480</name>
</gene>
<dbReference type="RefSeq" id="WP_009298734.1">
    <property type="nucleotide sequence ID" value="NZ_AEJC01000068.1"/>
</dbReference>
<evidence type="ECO:0000256" key="1">
    <source>
        <dbReference type="SAM" id="MobiDB-lite"/>
    </source>
</evidence>
<dbReference type="EMBL" id="AEJC01000068">
    <property type="protein sequence ID" value="EKX68559.1"/>
    <property type="molecule type" value="Genomic_DNA"/>
</dbReference>
<feature type="region of interest" description="Disordered" evidence="1">
    <location>
        <begin position="1"/>
        <end position="35"/>
    </location>
</feature>
<reference evidence="3 4" key="1">
    <citation type="submission" date="2012-11" db="EMBL/GenBank/DDBJ databases">
        <authorList>
            <person name="Huguet-Tapia J.C."/>
            <person name="Durkin A.S."/>
            <person name="Pettis G.S."/>
            <person name="Badger J.H."/>
        </authorList>
    </citation>
    <scope>NUCLEOTIDE SEQUENCE [LARGE SCALE GENOMIC DNA]</scope>
    <source>
        <strain evidence="3 4">91-03</strain>
    </source>
</reference>
<evidence type="ECO:0000313" key="3">
    <source>
        <dbReference type="EMBL" id="EKX68559.1"/>
    </source>
</evidence>